<comment type="caution">
    <text evidence="2">The sequence shown here is derived from an EMBL/GenBank/DDBJ whole genome shotgun (WGS) entry which is preliminary data.</text>
</comment>
<dbReference type="Proteomes" id="UP001163046">
    <property type="component" value="Unassembled WGS sequence"/>
</dbReference>
<accession>A0A9W9YTD1</accession>
<organism evidence="2 3">
    <name type="scientific">Desmophyllum pertusum</name>
    <dbReference type="NCBI Taxonomy" id="174260"/>
    <lineage>
        <taxon>Eukaryota</taxon>
        <taxon>Metazoa</taxon>
        <taxon>Cnidaria</taxon>
        <taxon>Anthozoa</taxon>
        <taxon>Hexacorallia</taxon>
        <taxon>Scleractinia</taxon>
        <taxon>Caryophylliina</taxon>
        <taxon>Caryophylliidae</taxon>
        <taxon>Desmophyllum</taxon>
    </lineage>
</organism>
<reference evidence="2" key="1">
    <citation type="submission" date="2023-01" db="EMBL/GenBank/DDBJ databases">
        <title>Genome assembly of the deep-sea coral Lophelia pertusa.</title>
        <authorList>
            <person name="Herrera S."/>
            <person name="Cordes E."/>
        </authorList>
    </citation>
    <scope>NUCLEOTIDE SEQUENCE</scope>
    <source>
        <strain evidence="2">USNM1676648</strain>
        <tissue evidence="2">Polyp</tissue>
    </source>
</reference>
<proteinExistence type="predicted"/>
<dbReference type="AlphaFoldDB" id="A0A9W9YTD1"/>
<evidence type="ECO:0000313" key="2">
    <source>
        <dbReference type="EMBL" id="KAJ7365811.1"/>
    </source>
</evidence>
<evidence type="ECO:0000313" key="3">
    <source>
        <dbReference type="Proteomes" id="UP001163046"/>
    </source>
</evidence>
<feature type="region of interest" description="Disordered" evidence="1">
    <location>
        <begin position="15"/>
        <end position="34"/>
    </location>
</feature>
<name>A0A9W9YTD1_9CNID</name>
<sequence>MCKLNLQVVEDNMQPHTSSKKFGEEPFNVSERPSPMYFPEEQVPLQMDTLKRFQRPKLQRQFGRIDSPKWEVDSGESL</sequence>
<gene>
    <name evidence="2" type="ORF">OS493_002532</name>
</gene>
<protein>
    <submittedName>
        <fullName evidence="2">Uncharacterized protein</fullName>
    </submittedName>
</protein>
<dbReference type="EMBL" id="MU827302">
    <property type="protein sequence ID" value="KAJ7365811.1"/>
    <property type="molecule type" value="Genomic_DNA"/>
</dbReference>
<keyword evidence="3" id="KW-1185">Reference proteome</keyword>
<evidence type="ECO:0000256" key="1">
    <source>
        <dbReference type="SAM" id="MobiDB-lite"/>
    </source>
</evidence>